<dbReference type="EMBL" id="KQ423633">
    <property type="protein sequence ID" value="KOF72504.1"/>
    <property type="molecule type" value="Genomic_DNA"/>
</dbReference>
<organism evidence="2">
    <name type="scientific">Octopus bimaculoides</name>
    <name type="common">California two-spotted octopus</name>
    <dbReference type="NCBI Taxonomy" id="37653"/>
    <lineage>
        <taxon>Eukaryota</taxon>
        <taxon>Metazoa</taxon>
        <taxon>Spiralia</taxon>
        <taxon>Lophotrochozoa</taxon>
        <taxon>Mollusca</taxon>
        <taxon>Cephalopoda</taxon>
        <taxon>Coleoidea</taxon>
        <taxon>Octopodiformes</taxon>
        <taxon>Octopoda</taxon>
        <taxon>Incirrata</taxon>
        <taxon>Octopodidae</taxon>
        <taxon>Octopus</taxon>
    </lineage>
</organism>
<accession>A0A0L8G6N8</accession>
<dbReference type="AlphaFoldDB" id="A0A0L8G6N8"/>
<keyword evidence="1" id="KW-0472">Membrane</keyword>
<reference evidence="2" key="1">
    <citation type="submission" date="2015-07" db="EMBL/GenBank/DDBJ databases">
        <title>MeaNS - Measles Nucleotide Surveillance Program.</title>
        <authorList>
            <person name="Tran T."/>
            <person name="Druce J."/>
        </authorList>
    </citation>
    <scope>NUCLEOTIDE SEQUENCE</scope>
    <source>
        <strain evidence="2">UCB-OBI-ISO-001</strain>
        <tissue evidence="2">Gonad</tissue>
    </source>
</reference>
<evidence type="ECO:0000256" key="1">
    <source>
        <dbReference type="SAM" id="Phobius"/>
    </source>
</evidence>
<evidence type="ECO:0000313" key="2">
    <source>
        <dbReference type="EMBL" id="KOF72504.1"/>
    </source>
</evidence>
<proteinExistence type="predicted"/>
<sequence length="84" mass="10084">MHEIKYMYVYYYYIYIYIYTYTWVCVSLYLCHCEHIHVLRSLRMSQFHALSCFKSSLHLFRSCDEARSPAAITPGGRTSTTTQY</sequence>
<feature type="transmembrane region" description="Helical" evidence="1">
    <location>
        <begin position="12"/>
        <end position="31"/>
    </location>
</feature>
<protein>
    <submittedName>
        <fullName evidence="2">Uncharacterized protein</fullName>
    </submittedName>
</protein>
<name>A0A0L8G6N8_OCTBM</name>
<keyword evidence="1" id="KW-0812">Transmembrane</keyword>
<keyword evidence="1" id="KW-1133">Transmembrane helix</keyword>
<gene>
    <name evidence="2" type="ORF">OCBIM_22039368mg</name>
</gene>